<evidence type="ECO:0000256" key="2">
    <source>
        <dbReference type="ARBA" id="ARBA00009063"/>
    </source>
</evidence>
<dbReference type="SMART" id="SM00503">
    <property type="entry name" value="SynN"/>
    <property type="match status" value="1"/>
</dbReference>
<sequence>MDRLPLLRAAAGLEPSPKSAVASLSSPPSAQIYSPPGSSTPAEVTFNIPPNEIDQDTIDTLDAFYRDTAVVLGSLKAIRTAMEELRQKHAENMQTVDEARSKALRLEIDELSHEASNAARTAKDKLDAMSRNTANLKKTPDSVHANSAVIRIEENQHMYLVVKLATIMAEYQRHQSANEAFYKAQTQRQIKIKYTNLDGSAIDDSIAAQLAEQVMENNTSSYIFQQSKEVLASIIETRNDIYRIEQSMRELNQLFNDLALLVNEQGEIMDVILANVQRSIRYVEKGSAELKKGRKYQKKSRKKLICFVVCIGIIVALFVLVGVLAGTIKIP</sequence>
<evidence type="ECO:0000256" key="4">
    <source>
        <dbReference type="ARBA" id="ARBA00022989"/>
    </source>
</evidence>
<accession>A0A3P3ZB50</accession>
<keyword evidence="6" id="KW-0175">Coiled coil</keyword>
<dbReference type="InterPro" id="IPR000727">
    <property type="entry name" value="T_SNARE_dom"/>
</dbReference>
<evidence type="ECO:0000256" key="3">
    <source>
        <dbReference type="ARBA" id="ARBA00022692"/>
    </source>
</evidence>
<evidence type="ECO:0000256" key="6">
    <source>
        <dbReference type="SAM" id="Coils"/>
    </source>
</evidence>
<dbReference type="GO" id="GO:0012505">
    <property type="term" value="C:endomembrane system"/>
    <property type="evidence" value="ECO:0007669"/>
    <property type="project" value="TreeGrafter"/>
</dbReference>
<protein>
    <submittedName>
        <fullName evidence="10">Qa-SNARE_protein</fullName>
    </submittedName>
</protein>
<dbReference type="CDD" id="cd15848">
    <property type="entry name" value="SNARE_syntaxin1-like"/>
    <property type="match status" value="1"/>
</dbReference>
<feature type="coiled-coil region" evidence="6">
    <location>
        <begin position="82"/>
        <end position="139"/>
    </location>
</feature>
<dbReference type="FunFam" id="1.20.5.110:FF:000153">
    <property type="entry name" value="Target SNARE, putative"/>
    <property type="match status" value="1"/>
</dbReference>
<feature type="transmembrane region" description="Helical" evidence="8">
    <location>
        <begin position="304"/>
        <end position="328"/>
    </location>
</feature>
<evidence type="ECO:0000313" key="10">
    <source>
        <dbReference type="EMBL" id="SYZ67344.1"/>
    </source>
</evidence>
<dbReference type="GO" id="GO:0048278">
    <property type="term" value="P:vesicle docking"/>
    <property type="evidence" value="ECO:0007669"/>
    <property type="project" value="TreeGrafter"/>
</dbReference>
<feature type="region of interest" description="Disordered" evidence="7">
    <location>
        <begin position="15"/>
        <end position="41"/>
    </location>
</feature>
<dbReference type="GO" id="GO:0000149">
    <property type="term" value="F:SNARE binding"/>
    <property type="evidence" value="ECO:0007669"/>
    <property type="project" value="TreeGrafter"/>
</dbReference>
<dbReference type="PROSITE" id="PS50192">
    <property type="entry name" value="T_SNARE"/>
    <property type="match status" value="1"/>
</dbReference>
<dbReference type="InterPro" id="IPR045242">
    <property type="entry name" value="Syntaxin"/>
</dbReference>
<dbReference type="Gene3D" id="1.20.58.70">
    <property type="match status" value="1"/>
</dbReference>
<dbReference type="GO" id="GO:0006906">
    <property type="term" value="P:vesicle fusion"/>
    <property type="evidence" value="ECO:0007669"/>
    <property type="project" value="TreeGrafter"/>
</dbReference>
<evidence type="ECO:0000313" key="11">
    <source>
        <dbReference type="Proteomes" id="UP000319462"/>
    </source>
</evidence>
<name>A0A3P3ZB50_LEIBR</name>
<evidence type="ECO:0000256" key="7">
    <source>
        <dbReference type="SAM" id="MobiDB-lite"/>
    </source>
</evidence>
<dbReference type="Proteomes" id="UP000319462">
    <property type="component" value="Chromosome 28"/>
</dbReference>
<dbReference type="GO" id="GO:0005484">
    <property type="term" value="F:SNAP receptor activity"/>
    <property type="evidence" value="ECO:0007669"/>
    <property type="project" value="TreeGrafter"/>
</dbReference>
<proteinExistence type="inferred from homology"/>
<dbReference type="Gene3D" id="1.20.5.110">
    <property type="match status" value="1"/>
</dbReference>
<dbReference type="Pfam" id="PF05739">
    <property type="entry name" value="SNARE"/>
    <property type="match status" value="1"/>
</dbReference>
<dbReference type="EMBL" id="LS997627">
    <property type="protein sequence ID" value="SYZ67344.1"/>
    <property type="molecule type" value="Genomic_DNA"/>
</dbReference>
<dbReference type="GO" id="GO:0031201">
    <property type="term" value="C:SNARE complex"/>
    <property type="evidence" value="ECO:0007669"/>
    <property type="project" value="TreeGrafter"/>
</dbReference>
<dbReference type="PANTHER" id="PTHR19957">
    <property type="entry name" value="SYNTAXIN"/>
    <property type="match status" value="1"/>
</dbReference>
<comment type="similarity">
    <text evidence="2">Belongs to the syntaxin family.</text>
</comment>
<comment type="subcellular location">
    <subcellularLocation>
        <location evidence="1">Membrane</location>
        <topology evidence="1">Single-pass type IV membrane protein</topology>
    </subcellularLocation>
</comment>
<dbReference type="GO" id="GO:0006886">
    <property type="term" value="P:intracellular protein transport"/>
    <property type="evidence" value="ECO:0007669"/>
    <property type="project" value="TreeGrafter"/>
</dbReference>
<organism evidence="10 11">
    <name type="scientific">Leishmania braziliensis MHOM/BR/75/M2904</name>
    <dbReference type="NCBI Taxonomy" id="420245"/>
    <lineage>
        <taxon>Eukaryota</taxon>
        <taxon>Discoba</taxon>
        <taxon>Euglenozoa</taxon>
        <taxon>Kinetoplastea</taxon>
        <taxon>Metakinetoplastina</taxon>
        <taxon>Trypanosomatida</taxon>
        <taxon>Trypanosomatidae</taxon>
        <taxon>Leishmaniinae</taxon>
        <taxon>Leishmania</taxon>
        <taxon>Leishmania braziliensis species complex</taxon>
    </lineage>
</organism>
<reference evidence="10 11" key="1">
    <citation type="submission" date="2018-09" db="EMBL/GenBank/DDBJ databases">
        <authorList>
            <person name="Peiro R."/>
            <person name="Begona"/>
            <person name="Cbmso G."/>
            <person name="Lopez M."/>
            <person name="Gonzalez S."/>
        </authorList>
    </citation>
    <scope>NUCLEOTIDE SEQUENCE [LARGE SCALE GENOMIC DNA]</scope>
</reference>
<keyword evidence="3 8" id="KW-0812">Transmembrane</keyword>
<dbReference type="Pfam" id="PF00804">
    <property type="entry name" value="Syntaxin"/>
    <property type="match status" value="1"/>
</dbReference>
<dbReference type="GO" id="GO:0006887">
    <property type="term" value="P:exocytosis"/>
    <property type="evidence" value="ECO:0007669"/>
    <property type="project" value="TreeGrafter"/>
</dbReference>
<evidence type="ECO:0000259" key="9">
    <source>
        <dbReference type="PROSITE" id="PS50192"/>
    </source>
</evidence>
<dbReference type="InterPro" id="IPR006011">
    <property type="entry name" value="Syntaxin_N"/>
</dbReference>
<gene>
    <name evidence="10" type="ORF">LBRM2904_28.1560</name>
</gene>
<keyword evidence="4 8" id="KW-1133">Transmembrane helix</keyword>
<evidence type="ECO:0000256" key="8">
    <source>
        <dbReference type="SAM" id="Phobius"/>
    </source>
</evidence>
<dbReference type="GO" id="GO:0005886">
    <property type="term" value="C:plasma membrane"/>
    <property type="evidence" value="ECO:0007669"/>
    <property type="project" value="TreeGrafter"/>
</dbReference>
<keyword evidence="5 8" id="KW-0472">Membrane</keyword>
<evidence type="ECO:0000256" key="5">
    <source>
        <dbReference type="ARBA" id="ARBA00023136"/>
    </source>
</evidence>
<feature type="compositionally biased region" description="Low complexity" evidence="7">
    <location>
        <begin position="15"/>
        <end position="30"/>
    </location>
</feature>
<evidence type="ECO:0000256" key="1">
    <source>
        <dbReference type="ARBA" id="ARBA00004211"/>
    </source>
</evidence>
<dbReference type="AlphaFoldDB" id="A0A3P3ZB50"/>
<dbReference type="InterPro" id="IPR010989">
    <property type="entry name" value="SNARE"/>
</dbReference>
<dbReference type="SUPFAM" id="SSF47661">
    <property type="entry name" value="t-snare proteins"/>
    <property type="match status" value="1"/>
</dbReference>
<feature type="domain" description="T-SNARE coiled-coil homology" evidence="9">
    <location>
        <begin position="231"/>
        <end position="293"/>
    </location>
</feature>
<dbReference type="SMART" id="SM00397">
    <property type="entry name" value="t_SNARE"/>
    <property type="match status" value="1"/>
</dbReference>
<dbReference type="PANTHER" id="PTHR19957:SF307">
    <property type="entry name" value="PROTEIN SSO1-RELATED"/>
    <property type="match status" value="1"/>
</dbReference>